<name>A0A941EUI5_9ACTN</name>
<accession>A0A941EUI5</accession>
<sequence>MATLVNAGALLAWLGHGAIAGIFLVLLAETGLLVGFLLPGDSLLLTAGLLSAVGTGPARLPLPWVLVAATAGTVLGSQLGYLLGRRAGGRLRAHGRDTQLAAAFERTERLLARFGVRRALIISRFVPVVRTVIGPTAGAVGVPARFFALWQTLGAALWTVGVTTAGYAVGRLVPGAEHTVDIAVALPVLLLPLLVLCRTVARAFRRRRYRAVRARRSHRSPRSATRETPSVPECPPASLCFGHDRQHRPRRRARPPSRRDRTGCRARRPDRPRRPRTHR</sequence>
<feature type="region of interest" description="Disordered" evidence="8">
    <location>
        <begin position="211"/>
        <end position="279"/>
    </location>
</feature>
<keyword evidence="6 7" id="KW-0472">Membrane</keyword>
<feature type="transmembrane region" description="Helical" evidence="7">
    <location>
        <begin position="147"/>
        <end position="170"/>
    </location>
</feature>
<dbReference type="AlphaFoldDB" id="A0A941EUI5"/>
<evidence type="ECO:0000256" key="6">
    <source>
        <dbReference type="ARBA" id="ARBA00023136"/>
    </source>
</evidence>
<feature type="transmembrane region" description="Helical" evidence="7">
    <location>
        <begin position="64"/>
        <end position="84"/>
    </location>
</feature>
<gene>
    <name evidence="10" type="ORF">KDL01_35260</name>
</gene>
<dbReference type="PANTHER" id="PTHR30353:SF0">
    <property type="entry name" value="TRANSMEMBRANE PROTEIN"/>
    <property type="match status" value="1"/>
</dbReference>
<comment type="subcellular location">
    <subcellularLocation>
        <location evidence="1 7">Cell membrane</location>
        <topology evidence="1 7">Multi-pass membrane protein</topology>
    </subcellularLocation>
</comment>
<evidence type="ECO:0000256" key="8">
    <source>
        <dbReference type="SAM" id="MobiDB-lite"/>
    </source>
</evidence>
<feature type="compositionally biased region" description="Basic residues" evidence="8">
    <location>
        <begin position="270"/>
        <end position="279"/>
    </location>
</feature>
<keyword evidence="11" id="KW-1185">Reference proteome</keyword>
<organism evidence="10 11">
    <name type="scientific">Actinospica durhamensis</name>
    <dbReference type="NCBI Taxonomy" id="1508375"/>
    <lineage>
        <taxon>Bacteria</taxon>
        <taxon>Bacillati</taxon>
        <taxon>Actinomycetota</taxon>
        <taxon>Actinomycetes</taxon>
        <taxon>Catenulisporales</taxon>
        <taxon>Actinospicaceae</taxon>
        <taxon>Actinospica</taxon>
    </lineage>
</organism>
<dbReference type="Proteomes" id="UP000675781">
    <property type="component" value="Unassembled WGS sequence"/>
</dbReference>
<evidence type="ECO:0000256" key="7">
    <source>
        <dbReference type="RuleBase" id="RU367016"/>
    </source>
</evidence>
<evidence type="ECO:0000256" key="5">
    <source>
        <dbReference type="ARBA" id="ARBA00022989"/>
    </source>
</evidence>
<evidence type="ECO:0000313" key="11">
    <source>
        <dbReference type="Proteomes" id="UP000675781"/>
    </source>
</evidence>
<evidence type="ECO:0000256" key="2">
    <source>
        <dbReference type="ARBA" id="ARBA00010792"/>
    </source>
</evidence>
<keyword evidence="3 7" id="KW-1003">Cell membrane</keyword>
<protein>
    <submittedName>
        <fullName evidence="10">DedA family protein</fullName>
    </submittedName>
</protein>
<comment type="similarity">
    <text evidence="2 7">Belongs to the DedA family.</text>
</comment>
<keyword evidence="4 7" id="KW-0812">Transmembrane</keyword>
<evidence type="ECO:0000256" key="3">
    <source>
        <dbReference type="ARBA" id="ARBA00022475"/>
    </source>
</evidence>
<dbReference type="PANTHER" id="PTHR30353">
    <property type="entry name" value="INNER MEMBRANE PROTEIN DEDA-RELATED"/>
    <property type="match status" value="1"/>
</dbReference>
<feature type="compositionally biased region" description="Basic and acidic residues" evidence="8">
    <location>
        <begin position="257"/>
        <end position="269"/>
    </location>
</feature>
<comment type="caution">
    <text evidence="10">The sequence shown here is derived from an EMBL/GenBank/DDBJ whole genome shotgun (WGS) entry which is preliminary data.</text>
</comment>
<feature type="compositionally biased region" description="Basic residues" evidence="8">
    <location>
        <begin position="245"/>
        <end position="256"/>
    </location>
</feature>
<dbReference type="InterPro" id="IPR032816">
    <property type="entry name" value="VTT_dom"/>
</dbReference>
<evidence type="ECO:0000256" key="1">
    <source>
        <dbReference type="ARBA" id="ARBA00004651"/>
    </source>
</evidence>
<dbReference type="InterPro" id="IPR032818">
    <property type="entry name" value="DedA-like"/>
</dbReference>
<keyword evidence="5 7" id="KW-1133">Transmembrane helix</keyword>
<feature type="transmembrane region" description="Helical" evidence="7">
    <location>
        <begin position="182"/>
        <end position="201"/>
    </location>
</feature>
<feature type="transmembrane region" description="Helical" evidence="7">
    <location>
        <begin position="6"/>
        <end position="27"/>
    </location>
</feature>
<evidence type="ECO:0000256" key="4">
    <source>
        <dbReference type="ARBA" id="ARBA00022692"/>
    </source>
</evidence>
<proteinExistence type="inferred from homology"/>
<dbReference type="Pfam" id="PF09335">
    <property type="entry name" value="VTT_dom"/>
    <property type="match status" value="1"/>
</dbReference>
<feature type="transmembrane region" description="Helical" evidence="7">
    <location>
        <begin position="32"/>
        <end position="52"/>
    </location>
</feature>
<dbReference type="GO" id="GO:0005886">
    <property type="term" value="C:plasma membrane"/>
    <property type="evidence" value="ECO:0007669"/>
    <property type="project" value="UniProtKB-SubCell"/>
</dbReference>
<feature type="compositionally biased region" description="Basic residues" evidence="8">
    <location>
        <begin position="211"/>
        <end position="221"/>
    </location>
</feature>
<reference evidence="10" key="1">
    <citation type="submission" date="2021-04" db="EMBL/GenBank/DDBJ databases">
        <title>Genome based classification of Actinospica acidithermotolerans sp. nov., an actinobacterium isolated from an Indonesian hot spring.</title>
        <authorList>
            <person name="Kusuma A.B."/>
            <person name="Putra K.E."/>
            <person name="Nafisah S."/>
            <person name="Loh J."/>
            <person name="Nouioui I."/>
            <person name="Goodfellow M."/>
        </authorList>
    </citation>
    <scope>NUCLEOTIDE SEQUENCE</scope>
    <source>
        <strain evidence="10">CSCA 57</strain>
    </source>
</reference>
<evidence type="ECO:0000259" key="9">
    <source>
        <dbReference type="Pfam" id="PF09335"/>
    </source>
</evidence>
<feature type="domain" description="VTT" evidence="9">
    <location>
        <begin position="38"/>
        <end position="167"/>
    </location>
</feature>
<evidence type="ECO:0000313" key="10">
    <source>
        <dbReference type="EMBL" id="MBR7838580.1"/>
    </source>
</evidence>
<dbReference type="RefSeq" id="WP_212533035.1">
    <property type="nucleotide sequence ID" value="NZ_JAGSOG010000305.1"/>
</dbReference>
<dbReference type="EMBL" id="JAGSOG010000305">
    <property type="protein sequence ID" value="MBR7838580.1"/>
    <property type="molecule type" value="Genomic_DNA"/>
</dbReference>